<feature type="chain" id="PRO_5013019007" description="Phospholipase C" evidence="2">
    <location>
        <begin position="23"/>
        <end position="626"/>
    </location>
</feature>
<evidence type="ECO:0000313" key="4">
    <source>
        <dbReference type="Proteomes" id="UP000184356"/>
    </source>
</evidence>
<dbReference type="PANTHER" id="PTHR31956:SF1">
    <property type="entry name" value="NON-SPECIFIC PHOSPHOLIPASE C1"/>
    <property type="match status" value="1"/>
</dbReference>
<protein>
    <recommendedName>
        <fullName evidence="5">Phospholipase C</fullName>
    </recommendedName>
</protein>
<feature type="signal peptide" evidence="2">
    <location>
        <begin position="1"/>
        <end position="22"/>
    </location>
</feature>
<evidence type="ECO:0000313" key="3">
    <source>
        <dbReference type="EMBL" id="OJJ55350.1"/>
    </source>
</evidence>
<dbReference type="EMBL" id="KV878592">
    <property type="protein sequence ID" value="OJJ55350.1"/>
    <property type="molecule type" value="Genomic_DNA"/>
</dbReference>
<dbReference type="STRING" id="1036612.A0A1L9T7C6"/>
<dbReference type="GeneID" id="63758755"/>
<name>A0A1L9T7C6_9EURO</name>
<dbReference type="PANTHER" id="PTHR31956">
    <property type="entry name" value="NON-SPECIFIC PHOSPHOLIPASE C4-RELATED"/>
    <property type="match status" value="1"/>
</dbReference>
<dbReference type="CDD" id="cd16014">
    <property type="entry name" value="PLC"/>
    <property type="match status" value="1"/>
</dbReference>
<dbReference type="RefSeq" id="XP_040699156.1">
    <property type="nucleotide sequence ID" value="XM_040842682.1"/>
</dbReference>
<dbReference type="InterPro" id="IPR007312">
    <property type="entry name" value="Phosphoesterase"/>
</dbReference>
<dbReference type="Pfam" id="PF04185">
    <property type="entry name" value="Phosphoesterase"/>
    <property type="match status" value="1"/>
</dbReference>
<sequence length="626" mass="69815">MIKTKLFSVAVAVLLGIAPVTADTLKDIEHVVIFMQENRSWDSYFGTMAGVRGFNDPNVQVNPDGKSVWYQQVDPNMSDKADSLLPFYLAYLGGNWSEAIQCIEAGDNGYDTNQASLNHGLNNHWARNNTPWSWGYHKREDIPVHFALAEGWTSGDMYQEGQIASTNPNRVTHVTGSINTPGSPQDPDEGGVVLDNNETPGCVMPGVSCYPLKWKTVYEFYEEAGVTWQVYQGEDNFDDNPLAWFEQFQKAKKHDPLAEKGLAYLGLDAFYEAVAAGTLPEVSYIVAPKELSEHPPWMPKEGAWLQKQVVDTVVNSPKYNKTMLMISYDETGGFGDHVTPFHSPQGTPGEWLEDPYGLFGEVYTGPGFRVPFYMISPWTRGNRVFTERADHNSQILFVEKWLAARGYSNIKTDQMVAWRRSHMSNLVNALDLENPDYSIPHIPDIAAPLTNKKGEYIETAQCQSLYPVQRPPVPYGEQTLDDALFFEDGFKEVIGSLTEGRYLVLEKSDFALTNTGKDARLSVSAATDDHQPKSQRWVVHYTGDPESDIFTISSALDGRWLGSDAKLVNQSSQAAQVKIEFVASQGYTLQYVDGPYLDVTSDGSLTLSGSQKSANGYKLFSVTYHN</sequence>
<evidence type="ECO:0000256" key="2">
    <source>
        <dbReference type="SAM" id="SignalP"/>
    </source>
</evidence>
<accession>A0A1L9T7C6</accession>
<keyword evidence="2" id="KW-0732">Signal</keyword>
<evidence type="ECO:0000256" key="1">
    <source>
        <dbReference type="ARBA" id="ARBA00022801"/>
    </source>
</evidence>
<reference evidence="4" key="1">
    <citation type="journal article" date="2017" name="Genome Biol.">
        <title>Comparative genomics reveals high biological diversity and specific adaptations in the industrially and medically important fungal genus Aspergillus.</title>
        <authorList>
            <person name="de Vries R.P."/>
            <person name="Riley R."/>
            <person name="Wiebenga A."/>
            <person name="Aguilar-Osorio G."/>
            <person name="Amillis S."/>
            <person name="Uchima C.A."/>
            <person name="Anderluh G."/>
            <person name="Asadollahi M."/>
            <person name="Askin M."/>
            <person name="Barry K."/>
            <person name="Battaglia E."/>
            <person name="Bayram O."/>
            <person name="Benocci T."/>
            <person name="Braus-Stromeyer S.A."/>
            <person name="Caldana C."/>
            <person name="Canovas D."/>
            <person name="Cerqueira G.C."/>
            <person name="Chen F."/>
            <person name="Chen W."/>
            <person name="Choi C."/>
            <person name="Clum A."/>
            <person name="Dos Santos R.A."/>
            <person name="Damasio A.R."/>
            <person name="Diallinas G."/>
            <person name="Emri T."/>
            <person name="Fekete E."/>
            <person name="Flipphi M."/>
            <person name="Freyberg S."/>
            <person name="Gallo A."/>
            <person name="Gournas C."/>
            <person name="Habgood R."/>
            <person name="Hainaut M."/>
            <person name="Harispe M.L."/>
            <person name="Henrissat B."/>
            <person name="Hilden K.S."/>
            <person name="Hope R."/>
            <person name="Hossain A."/>
            <person name="Karabika E."/>
            <person name="Karaffa L."/>
            <person name="Karanyi Z."/>
            <person name="Krasevec N."/>
            <person name="Kuo A."/>
            <person name="Kusch H."/>
            <person name="LaButti K."/>
            <person name="Lagendijk E.L."/>
            <person name="Lapidus A."/>
            <person name="Levasseur A."/>
            <person name="Lindquist E."/>
            <person name="Lipzen A."/>
            <person name="Logrieco A.F."/>
            <person name="MacCabe A."/>
            <person name="Maekelae M.R."/>
            <person name="Malavazi I."/>
            <person name="Melin P."/>
            <person name="Meyer V."/>
            <person name="Mielnichuk N."/>
            <person name="Miskei M."/>
            <person name="Molnar A.P."/>
            <person name="Mule G."/>
            <person name="Ngan C.Y."/>
            <person name="Orejas M."/>
            <person name="Orosz E."/>
            <person name="Ouedraogo J.P."/>
            <person name="Overkamp K.M."/>
            <person name="Park H.-S."/>
            <person name="Perrone G."/>
            <person name="Piumi F."/>
            <person name="Punt P.J."/>
            <person name="Ram A.F."/>
            <person name="Ramon A."/>
            <person name="Rauscher S."/>
            <person name="Record E."/>
            <person name="Riano-Pachon D.M."/>
            <person name="Robert V."/>
            <person name="Roehrig J."/>
            <person name="Ruller R."/>
            <person name="Salamov A."/>
            <person name="Salih N.S."/>
            <person name="Samson R.A."/>
            <person name="Sandor E."/>
            <person name="Sanguinetti M."/>
            <person name="Schuetze T."/>
            <person name="Sepcic K."/>
            <person name="Shelest E."/>
            <person name="Sherlock G."/>
            <person name="Sophianopoulou V."/>
            <person name="Squina F.M."/>
            <person name="Sun H."/>
            <person name="Susca A."/>
            <person name="Todd R.B."/>
            <person name="Tsang A."/>
            <person name="Unkles S.E."/>
            <person name="van de Wiele N."/>
            <person name="van Rossen-Uffink D."/>
            <person name="Oliveira J.V."/>
            <person name="Vesth T.C."/>
            <person name="Visser J."/>
            <person name="Yu J.-H."/>
            <person name="Zhou M."/>
            <person name="Andersen M.R."/>
            <person name="Archer D.B."/>
            <person name="Baker S.E."/>
            <person name="Benoit I."/>
            <person name="Brakhage A.A."/>
            <person name="Braus G.H."/>
            <person name="Fischer R."/>
            <person name="Frisvad J.C."/>
            <person name="Goldman G.H."/>
            <person name="Houbraken J."/>
            <person name="Oakley B."/>
            <person name="Pocsi I."/>
            <person name="Scazzocchio C."/>
            <person name="Seiboth B."/>
            <person name="vanKuyk P.A."/>
            <person name="Wortman J."/>
            <person name="Dyer P.S."/>
            <person name="Grigoriev I.V."/>
        </authorList>
    </citation>
    <scope>NUCLEOTIDE SEQUENCE [LARGE SCALE GENOMIC DNA]</scope>
    <source>
        <strain evidence="4">CBS 593.65</strain>
    </source>
</reference>
<dbReference type="GO" id="GO:0042578">
    <property type="term" value="F:phosphoric ester hydrolase activity"/>
    <property type="evidence" value="ECO:0007669"/>
    <property type="project" value="UniProtKB-ARBA"/>
</dbReference>
<dbReference type="VEuPathDB" id="FungiDB:ASPSYDRAFT_157917"/>
<gene>
    <name evidence="3" type="ORF">ASPSYDRAFT_157917</name>
</gene>
<dbReference type="Proteomes" id="UP000184356">
    <property type="component" value="Unassembled WGS sequence"/>
</dbReference>
<keyword evidence="1" id="KW-0378">Hydrolase</keyword>
<dbReference type="InterPro" id="IPR017850">
    <property type="entry name" value="Alkaline_phosphatase_core_sf"/>
</dbReference>
<dbReference type="OrthoDB" id="5135119at2759"/>
<evidence type="ECO:0008006" key="5">
    <source>
        <dbReference type="Google" id="ProtNLM"/>
    </source>
</evidence>
<dbReference type="AlphaFoldDB" id="A0A1L9T7C6"/>
<dbReference type="Gene3D" id="3.40.720.10">
    <property type="entry name" value="Alkaline Phosphatase, subunit A"/>
    <property type="match status" value="2"/>
</dbReference>
<keyword evidence="4" id="KW-1185">Reference proteome</keyword>
<proteinExistence type="predicted"/>
<organism evidence="3 4">
    <name type="scientific">Aspergillus sydowii CBS 593.65</name>
    <dbReference type="NCBI Taxonomy" id="1036612"/>
    <lineage>
        <taxon>Eukaryota</taxon>
        <taxon>Fungi</taxon>
        <taxon>Dikarya</taxon>
        <taxon>Ascomycota</taxon>
        <taxon>Pezizomycotina</taxon>
        <taxon>Eurotiomycetes</taxon>
        <taxon>Eurotiomycetidae</taxon>
        <taxon>Eurotiales</taxon>
        <taxon>Aspergillaceae</taxon>
        <taxon>Aspergillus</taxon>
        <taxon>Aspergillus subgen. Nidulantes</taxon>
    </lineage>
</organism>